<evidence type="ECO:0000313" key="1">
    <source>
        <dbReference type="EMBL" id="KAG0712477.1"/>
    </source>
</evidence>
<gene>
    <name evidence="1" type="ORF">GWK47_018385</name>
</gene>
<sequence>MGDPGRPASSKMAAGDDTSLIQLSENCPFPRKKSRLLQLCASTDYGKRPTKKLFVADSKAILMGKEGSEGYCTPAEKVVHPQTVREMINIIMAELTKRFWGIERGERPSEAAPLDLRFKKHAIIHEKHEQDAVTR</sequence>
<dbReference type="OrthoDB" id="6380494at2759"/>
<evidence type="ECO:0000313" key="2">
    <source>
        <dbReference type="Proteomes" id="UP000770661"/>
    </source>
</evidence>
<proteinExistence type="predicted"/>
<accession>A0A8J4XQS4</accession>
<keyword evidence="2" id="KW-1185">Reference proteome</keyword>
<dbReference type="AlphaFoldDB" id="A0A8J4XQS4"/>
<name>A0A8J4XQS4_CHIOP</name>
<comment type="caution">
    <text evidence="1">The sequence shown here is derived from an EMBL/GenBank/DDBJ whole genome shotgun (WGS) entry which is preliminary data.</text>
</comment>
<protein>
    <submittedName>
        <fullName evidence="1">Uncharacterized protein</fullName>
    </submittedName>
</protein>
<dbReference type="Proteomes" id="UP000770661">
    <property type="component" value="Unassembled WGS sequence"/>
</dbReference>
<dbReference type="EMBL" id="JACEEZ010022389">
    <property type="protein sequence ID" value="KAG0712477.1"/>
    <property type="molecule type" value="Genomic_DNA"/>
</dbReference>
<organism evidence="1 2">
    <name type="scientific">Chionoecetes opilio</name>
    <name type="common">Atlantic snow crab</name>
    <name type="synonym">Cancer opilio</name>
    <dbReference type="NCBI Taxonomy" id="41210"/>
    <lineage>
        <taxon>Eukaryota</taxon>
        <taxon>Metazoa</taxon>
        <taxon>Ecdysozoa</taxon>
        <taxon>Arthropoda</taxon>
        <taxon>Crustacea</taxon>
        <taxon>Multicrustacea</taxon>
        <taxon>Malacostraca</taxon>
        <taxon>Eumalacostraca</taxon>
        <taxon>Eucarida</taxon>
        <taxon>Decapoda</taxon>
        <taxon>Pleocyemata</taxon>
        <taxon>Brachyura</taxon>
        <taxon>Eubrachyura</taxon>
        <taxon>Majoidea</taxon>
        <taxon>Majidae</taxon>
        <taxon>Chionoecetes</taxon>
    </lineage>
</organism>
<reference evidence="1" key="1">
    <citation type="submission" date="2020-07" db="EMBL/GenBank/DDBJ databases">
        <title>The High-quality genome of the commercially important snow crab, Chionoecetes opilio.</title>
        <authorList>
            <person name="Jeong J.-H."/>
            <person name="Ryu S."/>
        </authorList>
    </citation>
    <scope>NUCLEOTIDE SEQUENCE</scope>
    <source>
        <strain evidence="1">MADBK_172401_WGS</strain>
        <tissue evidence="1">Digestive gland</tissue>
    </source>
</reference>